<comment type="caution">
    <text evidence="2">The sequence shown here is derived from an EMBL/GenBank/DDBJ whole genome shotgun (WGS) entry which is preliminary data.</text>
</comment>
<reference evidence="2 3" key="1">
    <citation type="journal article" date="2020" name="Nature">
        <title>Six reference-quality genomes reveal evolution of bat adaptations.</title>
        <authorList>
            <person name="Jebb D."/>
            <person name="Huang Z."/>
            <person name="Pippel M."/>
            <person name="Hughes G.M."/>
            <person name="Lavrichenko K."/>
            <person name="Devanna P."/>
            <person name="Winkler S."/>
            <person name="Jermiin L.S."/>
            <person name="Skirmuntt E.C."/>
            <person name="Katzourakis A."/>
            <person name="Burkitt-Gray L."/>
            <person name="Ray D.A."/>
            <person name="Sullivan K.A.M."/>
            <person name="Roscito J.G."/>
            <person name="Kirilenko B.M."/>
            <person name="Davalos L.M."/>
            <person name="Corthals A.P."/>
            <person name="Power M.L."/>
            <person name="Jones G."/>
            <person name="Ransome R.D."/>
            <person name="Dechmann D.K.N."/>
            <person name="Locatelli A.G."/>
            <person name="Puechmaille S.J."/>
            <person name="Fedrigo O."/>
            <person name="Jarvis E.D."/>
            <person name="Hiller M."/>
            <person name="Vernes S.C."/>
            <person name="Myers E.W."/>
            <person name="Teeling E.C."/>
        </authorList>
    </citation>
    <scope>NUCLEOTIDE SEQUENCE [LARGE SCALE GENOMIC DNA]</scope>
    <source>
        <strain evidence="2">MMolMol1</strain>
        <tissue evidence="2">Muscle</tissue>
    </source>
</reference>
<feature type="region of interest" description="Disordered" evidence="1">
    <location>
        <begin position="127"/>
        <end position="179"/>
    </location>
</feature>
<protein>
    <submittedName>
        <fullName evidence="2">Uncharacterized protein</fullName>
    </submittedName>
</protein>
<dbReference type="InParanoid" id="A0A7J8EEC3"/>
<evidence type="ECO:0000256" key="1">
    <source>
        <dbReference type="SAM" id="MobiDB-lite"/>
    </source>
</evidence>
<evidence type="ECO:0000313" key="3">
    <source>
        <dbReference type="Proteomes" id="UP000550707"/>
    </source>
</evidence>
<proteinExistence type="predicted"/>
<feature type="compositionally biased region" description="Polar residues" evidence="1">
    <location>
        <begin position="169"/>
        <end position="178"/>
    </location>
</feature>
<name>A0A7J8EEC3_MOLMO</name>
<gene>
    <name evidence="2" type="ORF">HJG59_008797</name>
</gene>
<sequence length="194" mass="20751">MRWQRAERLVFAQRSGRERLKTDGLTLGAGAGRLVCAGSLNPQLKAPASSPALGGPPVPRLSCAWQREVGAGCWHRDEWKRRTGGRGGAWAWPGAAAQWDGLQVWLSHPGLLQDRWGPCWTGPGAVLSSGASGSERRAWEGLPDAPQPAGQQLRQPRALGAEGLREPSDGTSTSSQGVRGSPAVVWGVYTRFLQ</sequence>
<dbReference type="EMBL" id="JACASF010000014">
    <property type="protein sequence ID" value="KAF6433710.1"/>
    <property type="molecule type" value="Genomic_DNA"/>
</dbReference>
<keyword evidence="3" id="KW-1185">Reference proteome</keyword>
<dbReference type="AlphaFoldDB" id="A0A7J8EEC3"/>
<organism evidence="2 3">
    <name type="scientific">Molossus molossus</name>
    <name type="common">Pallas' mastiff bat</name>
    <name type="synonym">Vespertilio molossus</name>
    <dbReference type="NCBI Taxonomy" id="27622"/>
    <lineage>
        <taxon>Eukaryota</taxon>
        <taxon>Metazoa</taxon>
        <taxon>Chordata</taxon>
        <taxon>Craniata</taxon>
        <taxon>Vertebrata</taxon>
        <taxon>Euteleostomi</taxon>
        <taxon>Mammalia</taxon>
        <taxon>Eutheria</taxon>
        <taxon>Laurasiatheria</taxon>
        <taxon>Chiroptera</taxon>
        <taxon>Yangochiroptera</taxon>
        <taxon>Molossidae</taxon>
        <taxon>Molossus</taxon>
    </lineage>
</organism>
<dbReference type="Proteomes" id="UP000550707">
    <property type="component" value="Unassembled WGS sequence"/>
</dbReference>
<evidence type="ECO:0000313" key="2">
    <source>
        <dbReference type="EMBL" id="KAF6433710.1"/>
    </source>
</evidence>
<accession>A0A7J8EEC3</accession>